<keyword evidence="1" id="KW-1133">Transmembrane helix</keyword>
<dbReference type="OrthoDB" id="9848377at2"/>
<keyword evidence="1" id="KW-0812">Transmembrane</keyword>
<protein>
    <submittedName>
        <fullName evidence="2">Uncharacterized protein</fullName>
    </submittedName>
</protein>
<accession>A0A2U2RGL1</accession>
<evidence type="ECO:0000313" key="3">
    <source>
        <dbReference type="Proteomes" id="UP000245590"/>
    </source>
</evidence>
<name>A0A2U2RGL1_9MICO</name>
<feature type="transmembrane region" description="Helical" evidence="1">
    <location>
        <begin position="44"/>
        <end position="64"/>
    </location>
</feature>
<gene>
    <name evidence="2" type="ORF">DEO23_15625</name>
</gene>
<evidence type="ECO:0000313" key="2">
    <source>
        <dbReference type="EMBL" id="PWH04961.1"/>
    </source>
</evidence>
<dbReference type="Proteomes" id="UP000245590">
    <property type="component" value="Unassembled WGS sequence"/>
</dbReference>
<dbReference type="AlphaFoldDB" id="A0A2U2RGL1"/>
<proteinExistence type="predicted"/>
<feature type="transmembrane region" description="Helical" evidence="1">
    <location>
        <begin position="12"/>
        <end position="32"/>
    </location>
</feature>
<keyword evidence="3" id="KW-1185">Reference proteome</keyword>
<reference evidence="2 3" key="1">
    <citation type="submission" date="2018-05" db="EMBL/GenBank/DDBJ databases">
        <title>Brachybacterium sp. M1HQ-2T, whole genome shotgun sequence.</title>
        <authorList>
            <person name="Tuo L."/>
        </authorList>
    </citation>
    <scope>NUCLEOTIDE SEQUENCE [LARGE SCALE GENOMIC DNA]</scope>
    <source>
        <strain evidence="2 3">M1HQ-2</strain>
    </source>
</reference>
<evidence type="ECO:0000256" key="1">
    <source>
        <dbReference type="SAM" id="Phobius"/>
    </source>
</evidence>
<comment type="caution">
    <text evidence="2">The sequence shown here is derived from an EMBL/GenBank/DDBJ whole genome shotgun (WGS) entry which is preliminary data.</text>
</comment>
<dbReference type="EMBL" id="QFKX01000009">
    <property type="protein sequence ID" value="PWH04961.1"/>
    <property type="molecule type" value="Genomic_DNA"/>
</dbReference>
<dbReference type="RefSeq" id="WP_109276964.1">
    <property type="nucleotide sequence ID" value="NZ_QFKX01000009.1"/>
</dbReference>
<organism evidence="2 3">
    <name type="scientific">Brachybacterium endophyticum</name>
    <dbReference type="NCBI Taxonomy" id="2182385"/>
    <lineage>
        <taxon>Bacteria</taxon>
        <taxon>Bacillati</taxon>
        <taxon>Actinomycetota</taxon>
        <taxon>Actinomycetes</taxon>
        <taxon>Micrococcales</taxon>
        <taxon>Dermabacteraceae</taxon>
        <taxon>Brachybacterium</taxon>
    </lineage>
</organism>
<keyword evidence="1" id="KW-0472">Membrane</keyword>
<sequence length="91" mass="9548">MSRGDETSSPLALRLLAIAITYATAFTAGYWLLAGADAHGGITLWVAGGVGTGIGLLICAPMLLTDLLSAIRHRSRTIPTPDDVKTERTQP</sequence>